<name>K0T0H3_THAOC</name>
<accession>K0T0H3</accession>
<evidence type="ECO:0000313" key="3">
    <source>
        <dbReference type="Proteomes" id="UP000266841"/>
    </source>
</evidence>
<evidence type="ECO:0000256" key="1">
    <source>
        <dbReference type="SAM" id="MobiDB-lite"/>
    </source>
</evidence>
<protein>
    <submittedName>
        <fullName evidence="2">Uncharacterized protein</fullName>
    </submittedName>
</protein>
<dbReference type="PANTHER" id="PTHR28080">
    <property type="entry name" value="PEROXISOMAL BIOGENESIS FACTOR 3"/>
    <property type="match status" value="1"/>
</dbReference>
<organism evidence="2 3">
    <name type="scientific">Thalassiosira oceanica</name>
    <name type="common">Marine diatom</name>
    <dbReference type="NCBI Taxonomy" id="159749"/>
    <lineage>
        <taxon>Eukaryota</taxon>
        <taxon>Sar</taxon>
        <taxon>Stramenopiles</taxon>
        <taxon>Ochrophyta</taxon>
        <taxon>Bacillariophyta</taxon>
        <taxon>Coscinodiscophyceae</taxon>
        <taxon>Thalassiosirophycidae</taxon>
        <taxon>Thalassiosirales</taxon>
        <taxon>Thalassiosiraceae</taxon>
        <taxon>Thalassiosira</taxon>
    </lineage>
</organism>
<dbReference type="GO" id="GO:0045046">
    <property type="term" value="P:protein import into peroxisome membrane"/>
    <property type="evidence" value="ECO:0007669"/>
    <property type="project" value="TreeGrafter"/>
</dbReference>
<comment type="caution">
    <text evidence="2">The sequence shown here is derived from an EMBL/GenBank/DDBJ whole genome shotgun (WGS) entry which is preliminary data.</text>
</comment>
<keyword evidence="3" id="KW-1185">Reference proteome</keyword>
<dbReference type="Proteomes" id="UP000266841">
    <property type="component" value="Unassembled WGS sequence"/>
</dbReference>
<feature type="region of interest" description="Disordered" evidence="1">
    <location>
        <begin position="90"/>
        <end position="155"/>
    </location>
</feature>
<evidence type="ECO:0000313" key="2">
    <source>
        <dbReference type="EMBL" id="EJK66776.1"/>
    </source>
</evidence>
<dbReference type="GO" id="GO:0030674">
    <property type="term" value="F:protein-macromolecule adaptor activity"/>
    <property type="evidence" value="ECO:0007669"/>
    <property type="project" value="TreeGrafter"/>
</dbReference>
<dbReference type="GO" id="GO:0005778">
    <property type="term" value="C:peroxisomal membrane"/>
    <property type="evidence" value="ECO:0007669"/>
    <property type="project" value="InterPro"/>
</dbReference>
<proteinExistence type="predicted"/>
<reference evidence="2 3" key="1">
    <citation type="journal article" date="2012" name="Genome Biol.">
        <title>Genome and low-iron response of an oceanic diatom adapted to chronic iron limitation.</title>
        <authorList>
            <person name="Lommer M."/>
            <person name="Specht M."/>
            <person name="Roy A.S."/>
            <person name="Kraemer L."/>
            <person name="Andreson R."/>
            <person name="Gutowska M.A."/>
            <person name="Wolf J."/>
            <person name="Bergner S.V."/>
            <person name="Schilhabel M.B."/>
            <person name="Klostermeier U.C."/>
            <person name="Beiko R.G."/>
            <person name="Rosenstiel P."/>
            <person name="Hippler M."/>
            <person name="Laroche J."/>
        </authorList>
    </citation>
    <scope>NUCLEOTIDE SEQUENCE [LARGE SCALE GENOMIC DNA]</scope>
    <source>
        <strain evidence="2 3">CCMP1005</strain>
    </source>
</reference>
<dbReference type="eggNOG" id="KOG4444">
    <property type="taxonomic scope" value="Eukaryota"/>
</dbReference>
<feature type="compositionally biased region" description="Basic and acidic residues" evidence="1">
    <location>
        <begin position="100"/>
        <end position="119"/>
    </location>
</feature>
<sequence length="534" mass="60293">MSVNPLYDIQMRRRGGRSRRQRHPAHGHSLSSIATTACVAYSVYKIGTWAWNSYFDRKDDEDGFADGDDGSELLYEWTDDFRRGGVSRKISEEGASDGGEVNHDTDISEHRSRRARDDWSLANHRRRSHRASPALKGNSQAKEEPEERQNGDGMFKQGAKSVATGLGSAVGEGISRGIQSYKAKHDHGHSAERDRQIRLARCRIETTRAMVDFLPTLRKAVARETDVTEETNELKLLRSKKKALLSNEQSPAAGGDERSFADREFELWNEIKVKSVTRLLTTVYAHTLVFLVLTVQVNLLGGRLFREEQESQVSNTLPQDSPATDEYRNSHQIVLSRTYHYLFTAGIPLLAGSIRQKVQQVTSAHDVLRSDVRLKDTSYWIESIRNAIERRSAADLLSPLLKFVIPQEDSETERTTNVDELANYILDETYDLLESPTFARAERQCLDVTFDQLQTKVLGKLFLLDDEMPLATVVTNFQKSAVATFHKPPSHKDEMKNWGGVLGMLDEPLPSVPNDYIPKLERLESVNELGGVCF</sequence>
<dbReference type="PANTHER" id="PTHR28080:SF1">
    <property type="entry name" value="PEROXISOMAL BIOGENESIS FACTOR 3"/>
    <property type="match status" value="1"/>
</dbReference>
<dbReference type="AlphaFoldDB" id="K0T0H3"/>
<dbReference type="EMBL" id="AGNL01014290">
    <property type="protein sequence ID" value="EJK66776.1"/>
    <property type="molecule type" value="Genomic_DNA"/>
</dbReference>
<dbReference type="OMA" id="ERIRDCT"/>
<gene>
    <name evidence="2" type="ORF">THAOC_12270</name>
</gene>
<dbReference type="InterPro" id="IPR006966">
    <property type="entry name" value="Peroxin-3"/>
</dbReference>
<dbReference type="Pfam" id="PF04882">
    <property type="entry name" value="Peroxin-3"/>
    <property type="match status" value="1"/>
</dbReference>
<dbReference type="OrthoDB" id="45930at2759"/>
<feature type="compositionally biased region" description="Basic and acidic residues" evidence="1">
    <location>
        <begin position="141"/>
        <end position="150"/>
    </location>
</feature>